<evidence type="ECO:0000256" key="3">
    <source>
        <dbReference type="ARBA" id="ARBA00023004"/>
    </source>
</evidence>
<reference evidence="7 8" key="1">
    <citation type="submission" date="2023-07" db="EMBL/GenBank/DDBJ databases">
        <title>Sequencing the genomes of 1000 actinobacteria strains.</title>
        <authorList>
            <person name="Klenk H.-P."/>
        </authorList>
    </citation>
    <scope>NUCLEOTIDE SEQUENCE [LARGE SCALE GENOMIC DNA]</scope>
    <source>
        <strain evidence="7 8">DSM 44508</strain>
    </source>
</reference>
<keyword evidence="2" id="KW-0479">Metal-binding</keyword>
<dbReference type="SUPFAM" id="SSF50022">
    <property type="entry name" value="ISP domain"/>
    <property type="match status" value="1"/>
</dbReference>
<feature type="domain" description="Rieske" evidence="6">
    <location>
        <begin position="51"/>
        <end position="143"/>
    </location>
</feature>
<accession>A0ABU2B6N4</accession>
<protein>
    <submittedName>
        <fullName evidence="7">Nitrite reductase/ring-hydroxylating ferredoxin subunit</fullName>
    </submittedName>
</protein>
<keyword evidence="8" id="KW-1185">Reference proteome</keyword>
<evidence type="ECO:0000256" key="2">
    <source>
        <dbReference type="ARBA" id="ARBA00022723"/>
    </source>
</evidence>
<proteinExistence type="predicted"/>
<gene>
    <name evidence="7" type="ORF">J2S37_000803</name>
</gene>
<keyword evidence="4" id="KW-0411">Iron-sulfur</keyword>
<dbReference type="EMBL" id="JAVDYF010000001">
    <property type="protein sequence ID" value="MDR7354265.1"/>
    <property type="molecule type" value="Genomic_DNA"/>
</dbReference>
<sequence length="144" mass="14846">MTTQNFPHPTDPEHASSPRATGAGQVKCSRRMFLLGTATTFAGIALTACGKDPVELSIADVPVGSAVIVDGVILAQPVAGEYKAYSTVCPHQNSQISQVDGDIVRCPTHNSEFSIVDGAVISGPARDPMKPLNVAVSGETATVG</sequence>
<evidence type="ECO:0000313" key="7">
    <source>
        <dbReference type="EMBL" id="MDR7354265.1"/>
    </source>
</evidence>
<evidence type="ECO:0000259" key="6">
    <source>
        <dbReference type="PROSITE" id="PS51296"/>
    </source>
</evidence>
<keyword evidence="3" id="KW-0408">Iron</keyword>
<dbReference type="Proteomes" id="UP001183619">
    <property type="component" value="Unassembled WGS sequence"/>
</dbReference>
<keyword evidence="1" id="KW-0001">2Fe-2S</keyword>
<evidence type="ECO:0000256" key="4">
    <source>
        <dbReference type="ARBA" id="ARBA00023014"/>
    </source>
</evidence>
<evidence type="ECO:0000256" key="5">
    <source>
        <dbReference type="SAM" id="MobiDB-lite"/>
    </source>
</evidence>
<organism evidence="7 8">
    <name type="scientific">Corynebacterium felinum</name>
    <dbReference type="NCBI Taxonomy" id="131318"/>
    <lineage>
        <taxon>Bacteria</taxon>
        <taxon>Bacillati</taxon>
        <taxon>Actinomycetota</taxon>
        <taxon>Actinomycetes</taxon>
        <taxon>Mycobacteriales</taxon>
        <taxon>Corynebacteriaceae</taxon>
        <taxon>Corynebacterium</taxon>
    </lineage>
</organism>
<feature type="region of interest" description="Disordered" evidence="5">
    <location>
        <begin position="1"/>
        <end position="23"/>
    </location>
</feature>
<dbReference type="InterPro" id="IPR036922">
    <property type="entry name" value="Rieske_2Fe-2S_sf"/>
</dbReference>
<dbReference type="InterPro" id="IPR017941">
    <property type="entry name" value="Rieske_2Fe-2S"/>
</dbReference>
<name>A0ABU2B6N4_9CORY</name>
<dbReference type="PROSITE" id="PS51296">
    <property type="entry name" value="RIESKE"/>
    <property type="match status" value="1"/>
</dbReference>
<dbReference type="Gene3D" id="2.102.10.10">
    <property type="entry name" value="Rieske [2Fe-2S] iron-sulphur domain"/>
    <property type="match status" value="1"/>
</dbReference>
<dbReference type="Pfam" id="PF00355">
    <property type="entry name" value="Rieske"/>
    <property type="match status" value="1"/>
</dbReference>
<comment type="caution">
    <text evidence="7">The sequence shown here is derived from an EMBL/GenBank/DDBJ whole genome shotgun (WGS) entry which is preliminary data.</text>
</comment>
<evidence type="ECO:0000256" key="1">
    <source>
        <dbReference type="ARBA" id="ARBA00022714"/>
    </source>
</evidence>
<evidence type="ECO:0000313" key="8">
    <source>
        <dbReference type="Proteomes" id="UP001183619"/>
    </source>
</evidence>
<dbReference type="CDD" id="cd03467">
    <property type="entry name" value="Rieske"/>
    <property type="match status" value="1"/>
</dbReference>